<protein>
    <submittedName>
        <fullName evidence="3">BofC C-terminal domain-containing protein</fullName>
    </submittedName>
</protein>
<sequence length="115" mass="12635">MKRTACGIGIICAVLAIAAGGFALSENQKKNAENSEIQNESKVLTVPVDASEEKAYFLKEEDGLVVVYEEDGQTVYEKTGIAVDSLPEDLQEELKAGKRVKNNRELYSFLENFSS</sequence>
<proteinExistence type="predicted"/>
<gene>
    <name evidence="3" type="ORF">H9Q79_04475</name>
</gene>
<dbReference type="Pfam" id="PF08955">
    <property type="entry name" value="BofC_C"/>
    <property type="match status" value="1"/>
</dbReference>
<reference evidence="3 4" key="1">
    <citation type="submission" date="2020-08" db="EMBL/GenBank/DDBJ databases">
        <authorList>
            <person name="Liu C."/>
            <person name="Sun Q."/>
        </authorList>
    </citation>
    <scope>NUCLEOTIDE SEQUENCE [LARGE SCALE GENOMIC DNA]</scope>
    <source>
        <strain evidence="3 4">NSJ-29</strain>
    </source>
</reference>
<keyword evidence="1" id="KW-0732">Signal</keyword>
<evidence type="ECO:0000259" key="2">
    <source>
        <dbReference type="Pfam" id="PF08955"/>
    </source>
</evidence>
<feature type="domain" description="Bypass of forespore C C-terminal" evidence="2">
    <location>
        <begin position="52"/>
        <end position="114"/>
    </location>
</feature>
<feature type="signal peptide" evidence="1">
    <location>
        <begin position="1"/>
        <end position="18"/>
    </location>
</feature>
<dbReference type="Proteomes" id="UP000515860">
    <property type="component" value="Chromosome"/>
</dbReference>
<dbReference type="RefSeq" id="WP_249329278.1">
    <property type="nucleotide sequence ID" value="NZ_CP060635.1"/>
</dbReference>
<dbReference type="EMBL" id="CP060635">
    <property type="protein sequence ID" value="QNM09550.1"/>
    <property type="molecule type" value="Genomic_DNA"/>
</dbReference>
<organism evidence="3 4">
    <name type="scientific">Wansuia hejianensis</name>
    <dbReference type="NCBI Taxonomy" id="2763667"/>
    <lineage>
        <taxon>Bacteria</taxon>
        <taxon>Bacillati</taxon>
        <taxon>Bacillota</taxon>
        <taxon>Clostridia</taxon>
        <taxon>Lachnospirales</taxon>
        <taxon>Lachnospiraceae</taxon>
        <taxon>Wansuia</taxon>
    </lineage>
</organism>
<keyword evidence="4" id="KW-1185">Reference proteome</keyword>
<dbReference type="AlphaFoldDB" id="A0A7G9GFG8"/>
<evidence type="ECO:0000256" key="1">
    <source>
        <dbReference type="SAM" id="SignalP"/>
    </source>
</evidence>
<dbReference type="InterPro" id="IPR015050">
    <property type="entry name" value="BofC_C"/>
</dbReference>
<dbReference type="KEGG" id="whj:H9Q79_04475"/>
<name>A0A7G9GFG8_9FIRM</name>
<feature type="chain" id="PRO_5039218253" evidence="1">
    <location>
        <begin position="19"/>
        <end position="115"/>
    </location>
</feature>
<evidence type="ECO:0000313" key="3">
    <source>
        <dbReference type="EMBL" id="QNM09550.1"/>
    </source>
</evidence>
<evidence type="ECO:0000313" key="4">
    <source>
        <dbReference type="Proteomes" id="UP000515860"/>
    </source>
</evidence>
<accession>A0A7G9GFG8</accession>